<dbReference type="AlphaFoldDB" id="A0A8B8ED22"/>
<dbReference type="OrthoDB" id="530923at2759"/>
<dbReference type="RefSeq" id="XP_022337446.1">
    <property type="nucleotide sequence ID" value="XM_022481738.1"/>
</dbReference>
<protein>
    <submittedName>
        <fullName evidence="3">Ceramide kinase-like isoform X1</fullName>
    </submittedName>
</protein>
<gene>
    <name evidence="3" type="primary">LOC111133383</name>
</gene>
<dbReference type="InterPro" id="IPR017438">
    <property type="entry name" value="ATP-NAD_kinase_N"/>
</dbReference>
<feature type="domain" description="DAGKc" evidence="1">
    <location>
        <begin position="99"/>
        <end position="249"/>
    </location>
</feature>
<reference evidence="3" key="1">
    <citation type="submission" date="2025-08" db="UniProtKB">
        <authorList>
            <consortium name="RefSeq"/>
        </authorList>
    </citation>
    <scope>IDENTIFICATION</scope>
    <source>
        <tissue evidence="3">Whole sample</tissue>
    </source>
</reference>
<dbReference type="PANTHER" id="PTHR12358:SF54">
    <property type="entry name" value="SPHINGOSINE KINASE RELATED PROTEIN"/>
    <property type="match status" value="1"/>
</dbReference>
<organism evidence="2 3">
    <name type="scientific">Crassostrea virginica</name>
    <name type="common">Eastern oyster</name>
    <dbReference type="NCBI Taxonomy" id="6565"/>
    <lineage>
        <taxon>Eukaryota</taxon>
        <taxon>Metazoa</taxon>
        <taxon>Spiralia</taxon>
        <taxon>Lophotrochozoa</taxon>
        <taxon>Mollusca</taxon>
        <taxon>Bivalvia</taxon>
        <taxon>Autobranchia</taxon>
        <taxon>Pteriomorphia</taxon>
        <taxon>Ostreida</taxon>
        <taxon>Ostreoidea</taxon>
        <taxon>Ostreidae</taxon>
        <taxon>Crassostrea</taxon>
    </lineage>
</organism>
<dbReference type="SMART" id="SM00046">
    <property type="entry name" value="DAGKc"/>
    <property type="match status" value="1"/>
</dbReference>
<evidence type="ECO:0000313" key="3">
    <source>
        <dbReference type="RefSeq" id="XP_022337446.1"/>
    </source>
</evidence>
<dbReference type="GO" id="GO:0001727">
    <property type="term" value="F:lipid kinase activity"/>
    <property type="evidence" value="ECO:0007669"/>
    <property type="project" value="TreeGrafter"/>
</dbReference>
<dbReference type="GeneID" id="111133383"/>
<dbReference type="InterPro" id="IPR050187">
    <property type="entry name" value="Lipid_Phosphate_FormReg"/>
</dbReference>
<dbReference type="InterPro" id="IPR001206">
    <property type="entry name" value="Diacylglycerol_kinase_cat_dom"/>
</dbReference>
<dbReference type="Proteomes" id="UP000694844">
    <property type="component" value="Chromosome 5"/>
</dbReference>
<name>A0A8B8ED22_CRAVI</name>
<dbReference type="KEGG" id="cvn:111133383"/>
<dbReference type="PROSITE" id="PS50146">
    <property type="entry name" value="DAGK"/>
    <property type="match status" value="1"/>
</dbReference>
<dbReference type="SUPFAM" id="SSF111331">
    <property type="entry name" value="NAD kinase/diacylglycerol kinase-like"/>
    <property type="match status" value="1"/>
</dbReference>
<accession>A0A8B8ED22</accession>
<dbReference type="Gene3D" id="2.60.200.40">
    <property type="match status" value="1"/>
</dbReference>
<dbReference type="Pfam" id="PF00781">
    <property type="entry name" value="DAGK_cat"/>
    <property type="match status" value="1"/>
</dbReference>
<dbReference type="GO" id="GO:0016020">
    <property type="term" value="C:membrane"/>
    <property type="evidence" value="ECO:0007669"/>
    <property type="project" value="GOC"/>
</dbReference>
<dbReference type="PANTHER" id="PTHR12358">
    <property type="entry name" value="SPHINGOSINE KINASE"/>
    <property type="match status" value="1"/>
</dbReference>
<dbReference type="InterPro" id="IPR016064">
    <property type="entry name" value="NAD/diacylglycerol_kinase_sf"/>
</dbReference>
<sequence length="458" mass="51421">MVLKVDVKSIIFEEKQLAISGGRETRNIDIWDVIGCRLSEEPNGFLSGLFGSAPHLSISYISRGKNYRWSAETVQVTGSKEECGALQNRINDKLGQERDRPKKLGVFINPNGGSQNSLGVYSKVVSPLFQAANISCDVNVSERPKHMIELVNSFDKASVDGLVVMGGDGTVLEVINTLLTRVQKEADLDYDQPTCKLKPLEIPIGIIPTGTGNGVAKCLNGNMDVVTAVLHIIRGKTNQNNIQGVYSGGRLVSFSSVIVACGFFSDMMYETDRQRWLKRARYAVVPLSMVLFTRPRIFKVKVNLFPGKHPSETKGGEEKTVESKEIEWPVMGVSSFTGDYYNNATDSKMDFVAMLQNSRKTGLFTLLFFKETSKLEFMSSFLDFLSFKRTIFERESLSTHTVKGYRVKMLWGEEKPHPDSKEGRMNRFLDIDGEIMDIVDGEYEVWNHMHLLTFFTSH</sequence>
<dbReference type="GO" id="GO:0006665">
    <property type="term" value="P:sphingolipid metabolic process"/>
    <property type="evidence" value="ECO:0007669"/>
    <property type="project" value="TreeGrafter"/>
</dbReference>
<evidence type="ECO:0000259" key="1">
    <source>
        <dbReference type="PROSITE" id="PS50146"/>
    </source>
</evidence>
<evidence type="ECO:0000313" key="2">
    <source>
        <dbReference type="Proteomes" id="UP000694844"/>
    </source>
</evidence>
<keyword evidence="2" id="KW-1185">Reference proteome</keyword>
<proteinExistence type="predicted"/>
<dbReference type="Gene3D" id="3.40.50.10330">
    <property type="entry name" value="Probable inorganic polyphosphate/atp-NAD kinase, domain 1"/>
    <property type="match status" value="1"/>
</dbReference>